<dbReference type="InterPro" id="IPR001309">
    <property type="entry name" value="Pept_C14_p20"/>
</dbReference>
<dbReference type="PANTHER" id="PTHR48169:SF7">
    <property type="entry name" value="CASPASE 10"/>
    <property type="match status" value="1"/>
</dbReference>
<dbReference type="PROSITE" id="PS50207">
    <property type="entry name" value="CASPASE_P10"/>
    <property type="match status" value="1"/>
</dbReference>
<dbReference type="PROSITE" id="PS50208">
    <property type="entry name" value="CASPASE_P20"/>
    <property type="match status" value="1"/>
</dbReference>
<keyword evidence="7" id="KW-1185">Reference proteome</keyword>
<keyword evidence="2" id="KW-0053">Apoptosis</keyword>
<dbReference type="Proteomes" id="UP000014500">
    <property type="component" value="Unassembled WGS sequence"/>
</dbReference>
<reference evidence="7" key="1">
    <citation type="submission" date="2011-05" db="EMBL/GenBank/DDBJ databases">
        <authorList>
            <person name="Richards S.R."/>
            <person name="Qu J."/>
            <person name="Jiang H."/>
            <person name="Jhangiani S.N."/>
            <person name="Agravi P."/>
            <person name="Goodspeed R."/>
            <person name="Gross S."/>
            <person name="Mandapat C."/>
            <person name="Jackson L."/>
            <person name="Mathew T."/>
            <person name="Pu L."/>
            <person name="Thornton R."/>
            <person name="Saada N."/>
            <person name="Wilczek-Boney K.B."/>
            <person name="Lee S."/>
            <person name="Kovar C."/>
            <person name="Wu Y."/>
            <person name="Scherer S.E."/>
            <person name="Worley K.C."/>
            <person name="Muzny D.M."/>
            <person name="Gibbs R."/>
        </authorList>
    </citation>
    <scope>NUCLEOTIDE SEQUENCE</scope>
    <source>
        <strain evidence="7">Brora</strain>
    </source>
</reference>
<name>T1IJ66_STRMM</name>
<dbReference type="Pfam" id="PF00656">
    <property type="entry name" value="Peptidase_C14"/>
    <property type="match status" value="1"/>
</dbReference>
<dbReference type="InterPro" id="IPR011600">
    <property type="entry name" value="Pept_C14_caspase"/>
</dbReference>
<dbReference type="Gene3D" id="3.30.70.1470">
    <property type="entry name" value="Caspase-like"/>
    <property type="match status" value="1"/>
</dbReference>
<dbReference type="AlphaFoldDB" id="T1IJ66"/>
<dbReference type="InterPro" id="IPR029030">
    <property type="entry name" value="Caspase-like_dom_sf"/>
</dbReference>
<dbReference type="InterPro" id="IPR033139">
    <property type="entry name" value="Caspase_cys_AS"/>
</dbReference>
<evidence type="ECO:0000256" key="1">
    <source>
        <dbReference type="ARBA" id="ARBA00010134"/>
    </source>
</evidence>
<reference evidence="6" key="2">
    <citation type="submission" date="2015-02" db="UniProtKB">
        <authorList>
            <consortium name="EnsemblMetazoa"/>
        </authorList>
    </citation>
    <scope>IDENTIFICATION</scope>
</reference>
<dbReference type="HOGENOM" id="CLU_036904_2_0_1"/>
<dbReference type="GO" id="GO:0004197">
    <property type="term" value="F:cysteine-type endopeptidase activity"/>
    <property type="evidence" value="ECO:0007669"/>
    <property type="project" value="InterPro"/>
</dbReference>
<dbReference type="STRING" id="126957.T1IJ66"/>
<dbReference type="GO" id="GO:0006915">
    <property type="term" value="P:apoptotic process"/>
    <property type="evidence" value="ECO:0007669"/>
    <property type="project" value="UniProtKB-KW"/>
</dbReference>
<dbReference type="PRINTS" id="PR00376">
    <property type="entry name" value="IL1BCENZYME"/>
</dbReference>
<organism evidence="6 7">
    <name type="scientific">Strigamia maritima</name>
    <name type="common">European centipede</name>
    <name type="synonym">Geophilus maritimus</name>
    <dbReference type="NCBI Taxonomy" id="126957"/>
    <lineage>
        <taxon>Eukaryota</taxon>
        <taxon>Metazoa</taxon>
        <taxon>Ecdysozoa</taxon>
        <taxon>Arthropoda</taxon>
        <taxon>Myriapoda</taxon>
        <taxon>Chilopoda</taxon>
        <taxon>Pleurostigmophora</taxon>
        <taxon>Geophilomorpha</taxon>
        <taxon>Linotaeniidae</taxon>
        <taxon>Strigamia</taxon>
    </lineage>
</organism>
<sequence length="331" mass="38097">MTREGTHLDEDLFCHVLAKYWGFQAADITILSDLTFKEIKEFLFEMATKTDFSDCDVFVCAVFTHGERNSLYSFDTLFHTSQMWKHFTDDECPSLKGKPKLFFIQACRGTNVDPGVKVKDPKNTKKSRNNKNLEDNVDSRMDELTLSSEEDISNFTVFDKQECSVRTEPTTNRQFRKTSENAIDQIEGLTEPYLFNPRKSKSIDRMSLEWNKNETETDFKPDDFSKAPAVHTDPDILVACSTADGYYSFRNPTFGSWFISTLHEVVTSNKGKNDDSNLLDILTQVNLQVSVDKESDTKLKQLKKQNKKKQVLCFQSTLTKRLYFTKKSDSS</sequence>
<protein>
    <recommendedName>
        <fullName evidence="8">Caspase family p20 domain-containing protein</fullName>
    </recommendedName>
</protein>
<dbReference type="OMA" id="KEDHTES"/>
<feature type="domain" description="Caspase family p10" evidence="4">
    <location>
        <begin position="226"/>
        <end position="326"/>
    </location>
</feature>
<comment type="similarity">
    <text evidence="1 3">Belongs to the peptidase C14A family.</text>
</comment>
<dbReference type="PhylomeDB" id="T1IJ66"/>
<dbReference type="EMBL" id="AFFK01014474">
    <property type="status" value="NOT_ANNOTATED_CDS"/>
    <property type="molecule type" value="Genomic_DNA"/>
</dbReference>
<evidence type="ECO:0000259" key="5">
    <source>
        <dbReference type="PROSITE" id="PS50208"/>
    </source>
</evidence>
<evidence type="ECO:0000256" key="2">
    <source>
        <dbReference type="ARBA" id="ARBA00022703"/>
    </source>
</evidence>
<dbReference type="GO" id="GO:0051604">
    <property type="term" value="P:protein maturation"/>
    <property type="evidence" value="ECO:0007669"/>
    <property type="project" value="UniProtKB-ARBA"/>
</dbReference>
<dbReference type="InterPro" id="IPR015917">
    <property type="entry name" value="Pept_C14A"/>
</dbReference>
<evidence type="ECO:0000256" key="3">
    <source>
        <dbReference type="RuleBase" id="RU003971"/>
    </source>
</evidence>
<dbReference type="PROSITE" id="PS01122">
    <property type="entry name" value="CASPASE_CYS"/>
    <property type="match status" value="1"/>
</dbReference>
<dbReference type="PANTHER" id="PTHR48169">
    <property type="entry name" value="DED DOMAIN-CONTAINING PROTEIN"/>
    <property type="match status" value="1"/>
</dbReference>
<evidence type="ECO:0000313" key="7">
    <source>
        <dbReference type="Proteomes" id="UP000014500"/>
    </source>
</evidence>
<dbReference type="SMART" id="SM00115">
    <property type="entry name" value="CASc"/>
    <property type="match status" value="1"/>
</dbReference>
<dbReference type="InterPro" id="IPR002138">
    <property type="entry name" value="Pept_C14_p10"/>
</dbReference>
<evidence type="ECO:0000259" key="4">
    <source>
        <dbReference type="PROSITE" id="PS50207"/>
    </source>
</evidence>
<accession>T1IJ66</accession>
<evidence type="ECO:0008006" key="8">
    <source>
        <dbReference type="Google" id="ProtNLM"/>
    </source>
</evidence>
<evidence type="ECO:0000313" key="6">
    <source>
        <dbReference type="EnsemblMetazoa" id="SMAR000924-PA"/>
    </source>
</evidence>
<proteinExistence type="inferred from homology"/>
<dbReference type="Gene3D" id="3.40.50.1460">
    <property type="match status" value="1"/>
</dbReference>
<dbReference type="GO" id="GO:0043067">
    <property type="term" value="P:regulation of programmed cell death"/>
    <property type="evidence" value="ECO:0007669"/>
    <property type="project" value="UniProtKB-ARBA"/>
</dbReference>
<dbReference type="SUPFAM" id="SSF52129">
    <property type="entry name" value="Caspase-like"/>
    <property type="match status" value="1"/>
</dbReference>
<feature type="domain" description="Caspase family p20" evidence="5">
    <location>
        <begin position="27"/>
        <end position="111"/>
    </location>
</feature>
<dbReference type="GO" id="GO:0006508">
    <property type="term" value="P:proteolysis"/>
    <property type="evidence" value="ECO:0007669"/>
    <property type="project" value="InterPro"/>
</dbReference>
<dbReference type="eggNOG" id="KOG3573">
    <property type="taxonomic scope" value="Eukaryota"/>
</dbReference>
<dbReference type="GO" id="GO:0005737">
    <property type="term" value="C:cytoplasm"/>
    <property type="evidence" value="ECO:0007669"/>
    <property type="project" value="UniProtKB-ARBA"/>
</dbReference>
<dbReference type="EnsemblMetazoa" id="SMAR000924-RA">
    <property type="protein sequence ID" value="SMAR000924-PA"/>
    <property type="gene ID" value="SMAR000924"/>
</dbReference>